<feature type="transmembrane region" description="Helical" evidence="6">
    <location>
        <begin position="374"/>
        <end position="395"/>
    </location>
</feature>
<organism evidence="8 9">
    <name type="scientific">Nocardia nova SH22a</name>
    <dbReference type="NCBI Taxonomy" id="1415166"/>
    <lineage>
        <taxon>Bacteria</taxon>
        <taxon>Bacillati</taxon>
        <taxon>Actinomycetota</taxon>
        <taxon>Actinomycetes</taxon>
        <taxon>Mycobacteriales</taxon>
        <taxon>Nocardiaceae</taxon>
        <taxon>Nocardia</taxon>
    </lineage>
</organism>
<dbReference type="PATRIC" id="fig|1415166.3.peg.3725"/>
<feature type="transmembrane region" description="Helical" evidence="6">
    <location>
        <begin position="115"/>
        <end position="133"/>
    </location>
</feature>
<keyword evidence="3 6" id="KW-0812">Transmembrane</keyword>
<feature type="transmembrane region" description="Helical" evidence="6">
    <location>
        <begin position="323"/>
        <end position="342"/>
    </location>
</feature>
<feature type="transmembrane region" description="Helical" evidence="6">
    <location>
        <begin position="145"/>
        <end position="167"/>
    </location>
</feature>
<dbReference type="STRING" id="1415166.NONO_c36290"/>
<feature type="transmembrane region" description="Helical" evidence="6">
    <location>
        <begin position="179"/>
        <end position="198"/>
    </location>
</feature>
<accession>W5TMH2</accession>
<dbReference type="HOGENOM" id="CLU_000960_34_1_11"/>
<feature type="transmembrane region" description="Helical" evidence="6">
    <location>
        <begin position="92"/>
        <end position="109"/>
    </location>
</feature>
<dbReference type="InterPro" id="IPR036259">
    <property type="entry name" value="MFS_trans_sf"/>
</dbReference>
<feature type="transmembrane region" description="Helical" evidence="6">
    <location>
        <begin position="451"/>
        <end position="473"/>
    </location>
</feature>
<evidence type="ECO:0000256" key="5">
    <source>
        <dbReference type="ARBA" id="ARBA00023136"/>
    </source>
</evidence>
<evidence type="ECO:0000256" key="1">
    <source>
        <dbReference type="ARBA" id="ARBA00004651"/>
    </source>
</evidence>
<dbReference type="Gene3D" id="1.20.1250.20">
    <property type="entry name" value="MFS general substrate transporter like domains"/>
    <property type="match status" value="2"/>
</dbReference>
<reference evidence="8 9" key="1">
    <citation type="journal article" date="2014" name="Appl. Environ. Microbiol.">
        <title>Insights into the Microbial Degradation of Rubber and Gutta-Percha by Analysis of the Complete Genome of Nocardia nova SH22a.</title>
        <authorList>
            <person name="Luo Q."/>
            <person name="Hiessl S."/>
            <person name="Poehlein A."/>
            <person name="Daniel R."/>
            <person name="Steinbuchel A."/>
        </authorList>
    </citation>
    <scope>NUCLEOTIDE SEQUENCE [LARGE SCALE GENOMIC DNA]</scope>
    <source>
        <strain evidence="8">SH22a</strain>
    </source>
</reference>
<evidence type="ECO:0000256" key="2">
    <source>
        <dbReference type="ARBA" id="ARBA00022448"/>
    </source>
</evidence>
<dbReference type="PANTHER" id="PTHR42718">
    <property type="entry name" value="MAJOR FACILITATOR SUPERFAMILY MULTIDRUG TRANSPORTER MFSC"/>
    <property type="match status" value="1"/>
</dbReference>
<feature type="transmembrane region" description="Helical" evidence="6">
    <location>
        <begin position="244"/>
        <end position="263"/>
    </location>
</feature>
<evidence type="ECO:0000256" key="3">
    <source>
        <dbReference type="ARBA" id="ARBA00022692"/>
    </source>
</evidence>
<keyword evidence="5 6" id="KW-0472">Membrane</keyword>
<dbReference type="Proteomes" id="UP000019150">
    <property type="component" value="Chromosome"/>
</dbReference>
<dbReference type="RefSeq" id="WP_025349856.1">
    <property type="nucleotide sequence ID" value="NZ_CP006850.1"/>
</dbReference>
<dbReference type="Pfam" id="PF07690">
    <property type="entry name" value="MFS_1"/>
    <property type="match status" value="1"/>
</dbReference>
<name>W5TMH2_9NOCA</name>
<dbReference type="OrthoDB" id="8878955at2"/>
<dbReference type="InterPro" id="IPR011701">
    <property type="entry name" value="MFS"/>
</dbReference>
<dbReference type="EMBL" id="CP006850">
    <property type="protein sequence ID" value="AHH18416.1"/>
    <property type="molecule type" value="Genomic_DNA"/>
</dbReference>
<keyword evidence="4 6" id="KW-1133">Transmembrane helix</keyword>
<evidence type="ECO:0000256" key="4">
    <source>
        <dbReference type="ARBA" id="ARBA00022989"/>
    </source>
</evidence>
<feature type="transmembrane region" description="Helical" evidence="6">
    <location>
        <begin position="283"/>
        <end position="303"/>
    </location>
</feature>
<evidence type="ECO:0000313" key="9">
    <source>
        <dbReference type="Proteomes" id="UP000019150"/>
    </source>
</evidence>
<keyword evidence="2" id="KW-0813">Transport</keyword>
<feature type="transmembrane region" description="Helical" evidence="6">
    <location>
        <begin position="407"/>
        <end position="431"/>
    </location>
</feature>
<comment type="subcellular location">
    <subcellularLocation>
        <location evidence="1">Cell membrane</location>
        <topology evidence="1">Multi-pass membrane protein</topology>
    </subcellularLocation>
</comment>
<dbReference type="SUPFAM" id="SSF103473">
    <property type="entry name" value="MFS general substrate transporter"/>
    <property type="match status" value="2"/>
</dbReference>
<dbReference type="PANTHER" id="PTHR42718:SF9">
    <property type="entry name" value="MAJOR FACILITATOR SUPERFAMILY MULTIDRUG TRANSPORTER MFSC"/>
    <property type="match status" value="1"/>
</dbReference>
<evidence type="ECO:0000259" key="7">
    <source>
        <dbReference type="PROSITE" id="PS50850"/>
    </source>
</evidence>
<dbReference type="AlphaFoldDB" id="W5TMH2"/>
<dbReference type="KEGG" id="nno:NONO_c36290"/>
<sequence>MPATPTAFDATTTDEFRPGGWNSRYVIVLTILVLVAELGFLTALYPINAMPQIGAHYHTSQVVWVPTIYFLGAALVSAIAGSSADRFGKKRLLIIGLLLAIAGLFISAVAPNFGILLVGRALQSTVLTFPFLLPSIARDIFPTRIIPMAASVAVTGAGVLGVPSQIFSGRLIEHLGFRSVFWLPGLLAVAVLALLVLFVPESSVRRHTGFIDVIGATLLGGGVTAVLVGVSFGPTWGWTSVRVLTAIIGGAVLLLAWIVQATVASDPLVDLRELTSTPIMMTVLYGAIGNAMVAWLLVVLPVVALTPSGMGGLGLGPAEQTELAAVAALTSGLAGWAVGYALRRGSPGTVATSVMVVLAGGYIAAYFGHASVPLFVVAISAISFGGSAGMTVAYIQVIRLVAPQRQTVMSSTLSLAFNMLNSIVPVVLFAVMNTLGTKVAATGVIAYGNDAFAAATLIPLGLTVVAIIGAGVLRLTRTDRDAARALRRPVSPIGEPAAAGGDIAV</sequence>
<dbReference type="GO" id="GO:0005886">
    <property type="term" value="C:plasma membrane"/>
    <property type="evidence" value="ECO:0007669"/>
    <property type="project" value="UniProtKB-SubCell"/>
</dbReference>
<dbReference type="GO" id="GO:0022857">
    <property type="term" value="F:transmembrane transporter activity"/>
    <property type="evidence" value="ECO:0007669"/>
    <property type="project" value="InterPro"/>
</dbReference>
<feature type="transmembrane region" description="Helical" evidence="6">
    <location>
        <begin position="25"/>
        <end position="47"/>
    </location>
</feature>
<evidence type="ECO:0000313" key="8">
    <source>
        <dbReference type="EMBL" id="AHH18416.1"/>
    </source>
</evidence>
<feature type="transmembrane region" description="Helical" evidence="6">
    <location>
        <begin position="349"/>
        <end position="368"/>
    </location>
</feature>
<feature type="domain" description="Major facilitator superfamily (MFS) profile" evidence="7">
    <location>
        <begin position="23"/>
        <end position="478"/>
    </location>
</feature>
<feature type="transmembrane region" description="Helical" evidence="6">
    <location>
        <begin position="210"/>
        <end position="232"/>
    </location>
</feature>
<dbReference type="InterPro" id="IPR020846">
    <property type="entry name" value="MFS_dom"/>
</dbReference>
<dbReference type="PROSITE" id="PS50850">
    <property type="entry name" value="MFS"/>
    <property type="match status" value="1"/>
</dbReference>
<gene>
    <name evidence="8" type="ORF">NONO_c36290</name>
</gene>
<proteinExistence type="predicted"/>
<feature type="transmembrane region" description="Helical" evidence="6">
    <location>
        <begin position="62"/>
        <end position="80"/>
    </location>
</feature>
<dbReference type="eggNOG" id="COG0477">
    <property type="taxonomic scope" value="Bacteria"/>
</dbReference>
<protein>
    <submittedName>
        <fullName evidence="8">Major facilitator superfamily transporter</fullName>
    </submittedName>
</protein>
<keyword evidence="9" id="KW-1185">Reference proteome</keyword>
<evidence type="ECO:0000256" key="6">
    <source>
        <dbReference type="SAM" id="Phobius"/>
    </source>
</evidence>